<keyword evidence="2" id="KW-0808">Transferase</keyword>
<protein>
    <submittedName>
        <fullName evidence="2">Cysteine desulfurase</fullName>
        <ecNumber evidence="2">2.8.1.7</ecNumber>
    </submittedName>
</protein>
<proteinExistence type="predicted"/>
<reference evidence="2 3" key="1">
    <citation type="submission" date="2016-03" db="EMBL/GenBank/DDBJ databases">
        <title>Draft genome sequence of Acetobacter malorum CECT 7742, a strain isolated from strawberry vinegar.</title>
        <authorList>
            <person name="Sainz F."/>
            <person name="Mas A."/>
            <person name="Torija M.J."/>
        </authorList>
    </citation>
    <scope>NUCLEOTIDE SEQUENCE [LARGE SCALE GENOMIC DNA]</scope>
    <source>
        <strain evidence="2 3">CECT 7742</strain>
    </source>
</reference>
<sequence>MRMHDAIRAGQEVEKPGWVRLNFSVLMDDAKVAYILKSVNELAENASVIGQSYLCDTATARFKYQETLAAE</sequence>
<comment type="caution">
    <text evidence="2">The sequence shown here is derived from an EMBL/GenBank/DDBJ whole genome shotgun (WGS) entry which is preliminary data.</text>
</comment>
<name>A0A177GEN6_9PROT</name>
<dbReference type="PATRIC" id="fig|178901.16.peg.22"/>
<evidence type="ECO:0000313" key="3">
    <source>
        <dbReference type="Proteomes" id="UP000077349"/>
    </source>
</evidence>
<accession>A0A177GEN6</accession>
<evidence type="ECO:0000313" key="2">
    <source>
        <dbReference type="EMBL" id="OAG78688.1"/>
    </source>
</evidence>
<dbReference type="GO" id="GO:0031071">
    <property type="term" value="F:cysteine desulfurase activity"/>
    <property type="evidence" value="ECO:0007669"/>
    <property type="project" value="UniProtKB-EC"/>
</dbReference>
<dbReference type="Proteomes" id="UP000077349">
    <property type="component" value="Unassembled WGS sequence"/>
</dbReference>
<evidence type="ECO:0000313" key="1">
    <source>
        <dbReference type="EMBL" id="OAG74961.1"/>
    </source>
</evidence>
<organism evidence="2 3">
    <name type="scientific">Acetobacter malorum</name>
    <dbReference type="NCBI Taxonomy" id="178901"/>
    <lineage>
        <taxon>Bacteria</taxon>
        <taxon>Pseudomonadati</taxon>
        <taxon>Pseudomonadota</taxon>
        <taxon>Alphaproteobacteria</taxon>
        <taxon>Acetobacterales</taxon>
        <taxon>Acetobacteraceae</taxon>
        <taxon>Acetobacter</taxon>
    </lineage>
</organism>
<dbReference type="EC" id="2.8.1.7" evidence="2"/>
<dbReference type="AlphaFoldDB" id="A0A177GEN6"/>
<dbReference type="EMBL" id="LVHD01000001">
    <property type="protein sequence ID" value="OAG78688.1"/>
    <property type="molecule type" value="Genomic_DNA"/>
</dbReference>
<dbReference type="EMBL" id="LVHD01000193">
    <property type="protein sequence ID" value="OAG74961.1"/>
    <property type="molecule type" value="Genomic_DNA"/>
</dbReference>
<gene>
    <name evidence="2" type="ORF">Amal_00019</name>
    <name evidence="1" type="ORF">Amal_03876</name>
</gene>